<dbReference type="InterPro" id="IPR004655">
    <property type="entry name" value="FabH"/>
</dbReference>
<evidence type="ECO:0000259" key="15">
    <source>
        <dbReference type="Pfam" id="PF08545"/>
    </source>
</evidence>
<comment type="similarity">
    <text evidence="2 13">Belongs to the thiolase-like superfamily. FabH family.</text>
</comment>
<evidence type="ECO:0000259" key="14">
    <source>
        <dbReference type="Pfam" id="PF08541"/>
    </source>
</evidence>
<comment type="subunit">
    <text evidence="13">Homodimer.</text>
</comment>
<dbReference type="EMBL" id="CP061800">
    <property type="protein sequence ID" value="QTA90316.1"/>
    <property type="molecule type" value="Genomic_DNA"/>
</dbReference>
<comment type="function">
    <text evidence="13">Catalyzes the condensation reaction of fatty acid synthesis by the addition to an acyl acceptor of two carbons from malonyl-ACP. Catalyzes the first condensation reaction which initiates fatty acid synthesis and may therefore play a role in governing the total rate of fatty acid production. Possesses both acetoacetyl-ACP synthase and acetyl transacylase activities. Its substrate specificity determines the biosynthesis of branched-chain and/or straight-chain of fatty acids.</text>
</comment>
<evidence type="ECO:0000313" key="17">
    <source>
        <dbReference type="Proteomes" id="UP000663722"/>
    </source>
</evidence>
<evidence type="ECO:0000256" key="6">
    <source>
        <dbReference type="ARBA" id="ARBA00022679"/>
    </source>
</evidence>
<evidence type="ECO:0000256" key="8">
    <source>
        <dbReference type="ARBA" id="ARBA00023098"/>
    </source>
</evidence>
<keyword evidence="17" id="KW-1185">Reference proteome</keyword>
<evidence type="ECO:0000256" key="2">
    <source>
        <dbReference type="ARBA" id="ARBA00008642"/>
    </source>
</evidence>
<dbReference type="Pfam" id="PF08545">
    <property type="entry name" value="ACP_syn_III"/>
    <property type="match status" value="1"/>
</dbReference>
<dbReference type="Proteomes" id="UP000663722">
    <property type="component" value="Chromosome"/>
</dbReference>
<feature type="domain" description="Beta-ketoacyl-[acyl-carrier-protein] synthase III C-terminal" evidence="14">
    <location>
        <begin position="238"/>
        <end position="326"/>
    </location>
</feature>
<dbReference type="NCBIfam" id="TIGR00747">
    <property type="entry name" value="fabH"/>
    <property type="match status" value="1"/>
</dbReference>
<dbReference type="NCBIfam" id="NF006829">
    <property type="entry name" value="PRK09352.1"/>
    <property type="match status" value="1"/>
</dbReference>
<keyword evidence="11 13" id="KW-0012">Acyltransferase</keyword>
<dbReference type="RefSeq" id="WP_207678570.1">
    <property type="nucleotide sequence ID" value="NZ_CP061800.1"/>
</dbReference>
<evidence type="ECO:0000256" key="12">
    <source>
        <dbReference type="ARBA" id="ARBA00051096"/>
    </source>
</evidence>
<dbReference type="InterPro" id="IPR013747">
    <property type="entry name" value="ACP_syn_III_C"/>
</dbReference>
<dbReference type="Pfam" id="PF08541">
    <property type="entry name" value="ACP_syn_III_C"/>
    <property type="match status" value="1"/>
</dbReference>
<feature type="active site" evidence="13">
    <location>
        <position position="253"/>
    </location>
</feature>
<evidence type="ECO:0000256" key="11">
    <source>
        <dbReference type="ARBA" id="ARBA00023315"/>
    </source>
</evidence>
<dbReference type="PANTHER" id="PTHR34069">
    <property type="entry name" value="3-OXOACYL-[ACYL-CARRIER-PROTEIN] SYNTHASE 3"/>
    <property type="match status" value="1"/>
</dbReference>
<keyword evidence="9 13" id="KW-0275">Fatty acid biosynthesis</keyword>
<evidence type="ECO:0000256" key="1">
    <source>
        <dbReference type="ARBA" id="ARBA00005194"/>
    </source>
</evidence>
<comment type="catalytic activity">
    <reaction evidence="12">
        <text>malonyl-[ACP] + acetyl-CoA + H(+) = 3-oxobutanoyl-[ACP] + CO2 + CoA</text>
        <dbReference type="Rhea" id="RHEA:12080"/>
        <dbReference type="Rhea" id="RHEA-COMP:9623"/>
        <dbReference type="Rhea" id="RHEA-COMP:9625"/>
        <dbReference type="ChEBI" id="CHEBI:15378"/>
        <dbReference type="ChEBI" id="CHEBI:16526"/>
        <dbReference type="ChEBI" id="CHEBI:57287"/>
        <dbReference type="ChEBI" id="CHEBI:57288"/>
        <dbReference type="ChEBI" id="CHEBI:78449"/>
        <dbReference type="ChEBI" id="CHEBI:78450"/>
        <dbReference type="EC" id="2.3.1.180"/>
    </reaction>
    <physiologicalReaction direction="left-to-right" evidence="12">
        <dbReference type="Rhea" id="RHEA:12081"/>
    </physiologicalReaction>
</comment>
<evidence type="ECO:0000256" key="5">
    <source>
        <dbReference type="ARBA" id="ARBA00022516"/>
    </source>
</evidence>
<feature type="active site" evidence="13">
    <location>
        <position position="112"/>
    </location>
</feature>
<sequence>MQAMITGVGHFTPEQRLTNQDLEKMVDTNDEWIISRTGIKERRILEKGKGTSYMALKAAQMVLDQKNMSPDELDLIIVGTVTPDMPVPSTAAFVQKELNASNCWGFDINAGCAGFIYALATGSQFIETGKHQKIMVIGADKMSAIINYEDRNTCVIFGDAAGAVLLEPSEDDDLGIEDFMLRLDGSGWKYLNVVGGGSETPASHETVDKKKHYLYQDGKTVFKNAIIGMTDVSSKVIERNDLTAKDIDLLIPHQANIRIIDSVSKRLKIDRERVVVNIEKYGNTTAGTIPVAMSEAYQKKMINRGDRVLVSAFGAGFAWGSLLLKWAID</sequence>
<dbReference type="EC" id="2.3.1.180" evidence="3 13"/>
<keyword evidence="10 13" id="KW-0511">Multifunctional enzyme</keyword>
<evidence type="ECO:0000313" key="16">
    <source>
        <dbReference type="EMBL" id="QTA90316.1"/>
    </source>
</evidence>
<evidence type="ECO:0000256" key="3">
    <source>
        <dbReference type="ARBA" id="ARBA00012333"/>
    </source>
</evidence>
<dbReference type="KEGG" id="dmm:dnm_063770"/>
<keyword evidence="6 13" id="KW-0808">Transferase</keyword>
<evidence type="ECO:0000256" key="9">
    <source>
        <dbReference type="ARBA" id="ARBA00023160"/>
    </source>
</evidence>
<evidence type="ECO:0000256" key="4">
    <source>
        <dbReference type="ARBA" id="ARBA00022490"/>
    </source>
</evidence>
<dbReference type="AlphaFoldDB" id="A0A975BRE3"/>
<dbReference type="GO" id="GO:0005737">
    <property type="term" value="C:cytoplasm"/>
    <property type="evidence" value="ECO:0007669"/>
    <property type="project" value="UniProtKB-SubCell"/>
</dbReference>
<comment type="subcellular location">
    <subcellularLocation>
        <location evidence="13">Cytoplasm</location>
    </subcellularLocation>
</comment>
<dbReference type="GO" id="GO:0004315">
    <property type="term" value="F:3-oxoacyl-[acyl-carrier-protein] synthase activity"/>
    <property type="evidence" value="ECO:0007669"/>
    <property type="project" value="InterPro"/>
</dbReference>
<dbReference type="GO" id="GO:0006633">
    <property type="term" value="P:fatty acid biosynthetic process"/>
    <property type="evidence" value="ECO:0007669"/>
    <property type="project" value="UniProtKB-UniRule"/>
</dbReference>
<dbReference type="CDD" id="cd00830">
    <property type="entry name" value="KAS_III"/>
    <property type="match status" value="1"/>
</dbReference>
<evidence type="ECO:0000256" key="13">
    <source>
        <dbReference type="HAMAP-Rule" id="MF_01815"/>
    </source>
</evidence>
<keyword evidence="5 13" id="KW-0444">Lipid biosynthesis</keyword>
<dbReference type="GO" id="GO:0044550">
    <property type="term" value="P:secondary metabolite biosynthetic process"/>
    <property type="evidence" value="ECO:0007669"/>
    <property type="project" value="TreeGrafter"/>
</dbReference>
<evidence type="ECO:0000256" key="7">
    <source>
        <dbReference type="ARBA" id="ARBA00022832"/>
    </source>
</evidence>
<protein>
    <recommendedName>
        <fullName evidence="3 13">Beta-ketoacyl-[acyl-carrier-protein] synthase III</fullName>
        <shortName evidence="13">Beta-ketoacyl-ACP synthase III</shortName>
        <shortName evidence="13">KAS III</shortName>
        <ecNumber evidence="3 13">2.3.1.180</ecNumber>
    </recommendedName>
    <alternativeName>
        <fullName evidence="13">3-oxoacyl-[acyl-carrier-protein] synthase 3</fullName>
    </alternativeName>
    <alternativeName>
        <fullName evidence="13">3-oxoacyl-[acyl-carrier-protein] synthase III</fullName>
    </alternativeName>
</protein>
<feature type="domain" description="Beta-ketoacyl-[acyl-carrier-protein] synthase III N-terminal" evidence="15">
    <location>
        <begin position="106"/>
        <end position="185"/>
    </location>
</feature>
<accession>A0A975BRE3</accession>
<dbReference type="FunFam" id="3.40.47.10:FF:000004">
    <property type="entry name" value="3-oxoacyl-[acyl-carrier-protein] synthase 3"/>
    <property type="match status" value="1"/>
</dbReference>
<feature type="active site" evidence="13">
    <location>
        <position position="283"/>
    </location>
</feature>
<dbReference type="InterPro" id="IPR016039">
    <property type="entry name" value="Thiolase-like"/>
</dbReference>
<keyword evidence="8 13" id="KW-0443">Lipid metabolism</keyword>
<feature type="region of interest" description="ACP-binding" evidence="13">
    <location>
        <begin position="254"/>
        <end position="258"/>
    </location>
</feature>
<dbReference type="Gene3D" id="3.40.47.10">
    <property type="match status" value="1"/>
</dbReference>
<reference evidence="16" key="1">
    <citation type="journal article" date="2021" name="Microb. Physiol.">
        <title>Proteogenomic Insights into the Physiology of Marine, Sulfate-Reducing, Filamentous Desulfonema limicola and Desulfonema magnum.</title>
        <authorList>
            <person name="Schnaars V."/>
            <person name="Wohlbrand L."/>
            <person name="Scheve S."/>
            <person name="Hinrichs C."/>
            <person name="Reinhardt R."/>
            <person name="Rabus R."/>
        </authorList>
    </citation>
    <scope>NUCLEOTIDE SEQUENCE</scope>
    <source>
        <strain evidence="16">4be13</strain>
    </source>
</reference>
<name>A0A975BRE3_9BACT</name>
<dbReference type="SUPFAM" id="SSF53901">
    <property type="entry name" value="Thiolase-like"/>
    <property type="match status" value="1"/>
</dbReference>
<dbReference type="HAMAP" id="MF_01815">
    <property type="entry name" value="FabH"/>
    <property type="match status" value="1"/>
</dbReference>
<dbReference type="InterPro" id="IPR013751">
    <property type="entry name" value="ACP_syn_III_N"/>
</dbReference>
<comment type="domain">
    <text evidence="13">The last Arg residue of the ACP-binding site is essential for the weak association between ACP/AcpP and FabH.</text>
</comment>
<proteinExistence type="inferred from homology"/>
<keyword evidence="4 13" id="KW-0963">Cytoplasm</keyword>
<organism evidence="16 17">
    <name type="scientific">Desulfonema magnum</name>
    <dbReference type="NCBI Taxonomy" id="45655"/>
    <lineage>
        <taxon>Bacteria</taxon>
        <taxon>Pseudomonadati</taxon>
        <taxon>Thermodesulfobacteriota</taxon>
        <taxon>Desulfobacteria</taxon>
        <taxon>Desulfobacterales</taxon>
        <taxon>Desulfococcaceae</taxon>
        <taxon>Desulfonema</taxon>
    </lineage>
</organism>
<dbReference type="PANTHER" id="PTHR34069:SF2">
    <property type="entry name" value="BETA-KETOACYL-[ACYL-CARRIER-PROTEIN] SYNTHASE III"/>
    <property type="match status" value="1"/>
</dbReference>
<dbReference type="GO" id="GO:0033818">
    <property type="term" value="F:beta-ketoacyl-acyl-carrier-protein synthase III activity"/>
    <property type="evidence" value="ECO:0007669"/>
    <property type="project" value="UniProtKB-UniRule"/>
</dbReference>
<evidence type="ECO:0000256" key="10">
    <source>
        <dbReference type="ARBA" id="ARBA00023268"/>
    </source>
</evidence>
<comment type="pathway">
    <text evidence="1 13">Lipid metabolism; fatty acid biosynthesis.</text>
</comment>
<gene>
    <name evidence="13 16" type="primary">fabH</name>
    <name evidence="16" type="ORF">dnm_063770</name>
</gene>
<keyword evidence="7 13" id="KW-0276">Fatty acid metabolism</keyword>